<feature type="compositionally biased region" description="Acidic residues" evidence="3">
    <location>
        <begin position="1"/>
        <end position="22"/>
    </location>
</feature>
<feature type="compositionally biased region" description="Pro residues" evidence="3">
    <location>
        <begin position="220"/>
        <end position="234"/>
    </location>
</feature>
<dbReference type="eggNOG" id="ENOG502QS74">
    <property type="taxonomic scope" value="Eukaryota"/>
</dbReference>
<dbReference type="PANTHER" id="PTHR12842:SF6">
    <property type="entry name" value="FI01459P"/>
    <property type="match status" value="1"/>
</dbReference>
<sequence length="727" mass="74958">MSDFADDDDVFEDAQDLVEESPADVHAAAPVEPSPAAPATPATEADDEADEAVSEVVATVHSTPAPAATATAQVEETHSATVAQEPSQPEPGPAAVSVDAQPAQHEPAPSPPPPAAAATAAAGTSTPATVAESNSQTPTESIVAPSSEPETAPAAPKALKQAEPVSPEPTPTTTQVAPTAQSTPSTVPVDAPELAVKQAAPQERASKQAEPIQTAQNTPPTVPVAAPAPAPAPAPAAASNNAGWGSWGSWGSVWSAAAATVTSVTETATNLSGNISKITREAIESVEGSLNIPTPEQMSRMAEDTSSNSASSAPPAATPSTSSPAPEPTPAKVATPVAEQSTASPSAASSSSLFGGWGLGSVLEKVKTVVPVDTTGLEALGQNVMSHGLVALETIGKRTIDAITEQGGEGASVRLRVPGAGPRPTLSQLLRDRRAESDGLAGGLASAQQQKAAALVSLSAMLDKYQGLVHLEALEMLTTNCTVKVQAAQTGLASQQLLEAHSKLDRIRMVLDLGEELTDSSAIVYSADKFLEEATALIEKLGYDRNATLVHRLADAQEAIFGELRDVLDEDVPNAVSVFQISSLTSELHQQTIDAIARITSLALEHIRKLGESLLLQRLEKERQVSTERAFANAAMARNLVALFREHLVSAQQQHSSGLATLARAASEAAGDNKDVQQQVATVQNSVQTEAQDATSYLHDALLLLVPMFQLHITDGMAATSPESPLL</sequence>
<proteinExistence type="inferred from homology"/>
<keyword evidence="2" id="KW-0597">Phosphoprotein</keyword>
<comment type="similarity">
    <text evidence="1">Belongs to the FAM114 family.</text>
</comment>
<feature type="compositionally biased region" description="Low complexity" evidence="3">
    <location>
        <begin position="54"/>
        <end position="74"/>
    </location>
</feature>
<name>A0A0D2X1R5_CAPO3</name>
<evidence type="ECO:0000256" key="2">
    <source>
        <dbReference type="ARBA" id="ARBA00022553"/>
    </source>
</evidence>
<evidence type="ECO:0000313" key="5">
    <source>
        <dbReference type="Proteomes" id="UP000008743"/>
    </source>
</evidence>
<feature type="region of interest" description="Disordered" evidence="3">
    <location>
        <begin position="286"/>
        <end position="351"/>
    </location>
</feature>
<dbReference type="InterPro" id="IPR007998">
    <property type="entry name" value="DUF719"/>
</dbReference>
<dbReference type="RefSeq" id="XP_004349179.1">
    <property type="nucleotide sequence ID" value="XM_004349129.2"/>
</dbReference>
<organism evidence="4 5">
    <name type="scientific">Capsaspora owczarzaki (strain ATCC 30864)</name>
    <dbReference type="NCBI Taxonomy" id="595528"/>
    <lineage>
        <taxon>Eukaryota</taxon>
        <taxon>Filasterea</taxon>
        <taxon>Capsaspora</taxon>
    </lineage>
</organism>
<dbReference type="Proteomes" id="UP000008743">
    <property type="component" value="Unassembled WGS sequence"/>
</dbReference>
<dbReference type="OrthoDB" id="5597648at2759"/>
<dbReference type="PhylomeDB" id="A0A0D2X1R5"/>
<dbReference type="EMBL" id="KE346362">
    <property type="protein sequence ID" value="KJE91269.1"/>
    <property type="molecule type" value="Genomic_DNA"/>
</dbReference>
<dbReference type="PANTHER" id="PTHR12842">
    <property type="entry name" value="FI01459P"/>
    <property type="match status" value="1"/>
</dbReference>
<feature type="region of interest" description="Disordered" evidence="3">
    <location>
        <begin position="1"/>
        <end position="239"/>
    </location>
</feature>
<feature type="compositionally biased region" description="Low complexity" evidence="3">
    <location>
        <begin position="341"/>
        <end position="351"/>
    </location>
</feature>
<feature type="compositionally biased region" description="Low complexity" evidence="3">
    <location>
        <begin position="171"/>
        <end position="184"/>
    </location>
</feature>
<protein>
    <submittedName>
        <fullName evidence="4">Uncharacterized protein</fullName>
    </submittedName>
</protein>
<feature type="compositionally biased region" description="Acidic residues" evidence="3">
    <location>
        <begin position="44"/>
        <end position="53"/>
    </location>
</feature>
<keyword evidence="5" id="KW-1185">Reference proteome</keyword>
<dbReference type="Pfam" id="PF05334">
    <property type="entry name" value="DUF719"/>
    <property type="match status" value="1"/>
</dbReference>
<feature type="compositionally biased region" description="Low complexity" evidence="3">
    <location>
        <begin position="116"/>
        <end position="131"/>
    </location>
</feature>
<gene>
    <name evidence="4" type="ORF">CAOG_002429</name>
</gene>
<evidence type="ECO:0000313" key="4">
    <source>
        <dbReference type="EMBL" id="KJE91269.1"/>
    </source>
</evidence>
<feature type="compositionally biased region" description="Low complexity" evidence="3">
    <location>
        <begin position="305"/>
        <end position="324"/>
    </location>
</feature>
<feature type="compositionally biased region" description="Low complexity" evidence="3">
    <location>
        <begin position="144"/>
        <end position="156"/>
    </location>
</feature>
<dbReference type="AlphaFoldDB" id="A0A0D2X1R5"/>
<reference evidence="5" key="1">
    <citation type="submission" date="2011-02" db="EMBL/GenBank/DDBJ databases">
        <title>The Genome Sequence of Capsaspora owczarzaki ATCC 30864.</title>
        <authorList>
            <person name="Russ C."/>
            <person name="Cuomo C."/>
            <person name="Burger G."/>
            <person name="Gray M.W."/>
            <person name="Holland P.W.H."/>
            <person name="King N."/>
            <person name="Lang F.B.F."/>
            <person name="Roger A.J."/>
            <person name="Ruiz-Trillo I."/>
            <person name="Young S.K."/>
            <person name="Zeng Q."/>
            <person name="Gargeya S."/>
            <person name="Alvarado L."/>
            <person name="Berlin A."/>
            <person name="Chapman S.B."/>
            <person name="Chen Z."/>
            <person name="Freedman E."/>
            <person name="Gellesch M."/>
            <person name="Goldberg J."/>
            <person name="Griggs A."/>
            <person name="Gujja S."/>
            <person name="Heilman E."/>
            <person name="Heiman D."/>
            <person name="Howarth C."/>
            <person name="Mehta T."/>
            <person name="Neiman D."/>
            <person name="Pearson M."/>
            <person name="Roberts A."/>
            <person name="Saif S."/>
            <person name="Shea T."/>
            <person name="Shenoy N."/>
            <person name="Sisk P."/>
            <person name="Stolte C."/>
            <person name="Sykes S."/>
            <person name="White J."/>
            <person name="Yandava C."/>
            <person name="Haas B."/>
            <person name="Nusbaum C."/>
            <person name="Birren B."/>
        </authorList>
    </citation>
    <scope>NUCLEOTIDE SEQUENCE</scope>
    <source>
        <strain evidence="5">ATCC 30864</strain>
    </source>
</reference>
<evidence type="ECO:0000256" key="1">
    <source>
        <dbReference type="ARBA" id="ARBA00006903"/>
    </source>
</evidence>
<evidence type="ECO:0000256" key="3">
    <source>
        <dbReference type="SAM" id="MobiDB-lite"/>
    </source>
</evidence>
<accession>A0A0D2X1R5</accession>
<dbReference type="InParanoid" id="A0A0D2X1R5"/>